<dbReference type="AlphaFoldDB" id="A0A897MPM6"/>
<evidence type="ECO:0000256" key="1">
    <source>
        <dbReference type="SAM" id="MobiDB-lite"/>
    </source>
</evidence>
<feature type="compositionally biased region" description="Basic and acidic residues" evidence="1">
    <location>
        <begin position="1"/>
        <end position="14"/>
    </location>
</feature>
<feature type="transmembrane region" description="Helical" evidence="2">
    <location>
        <begin position="87"/>
        <end position="109"/>
    </location>
</feature>
<dbReference type="EMBL" id="CP064786">
    <property type="protein sequence ID" value="QSG02544.1"/>
    <property type="molecule type" value="Genomic_DNA"/>
</dbReference>
<accession>A0A897MPM6</accession>
<dbReference type="Proteomes" id="UP000663586">
    <property type="component" value="Chromosome"/>
</dbReference>
<dbReference type="GeneID" id="70684712"/>
<feature type="region of interest" description="Disordered" evidence="1">
    <location>
        <begin position="1"/>
        <end position="20"/>
    </location>
</feature>
<gene>
    <name evidence="3" type="ORF">AArcS_1329</name>
</gene>
<evidence type="ECO:0000256" key="2">
    <source>
        <dbReference type="SAM" id="Phobius"/>
    </source>
</evidence>
<protein>
    <submittedName>
        <fullName evidence="3">Uncharacterized protein</fullName>
    </submittedName>
</protein>
<dbReference type="RefSeq" id="WP_238479690.1">
    <property type="nucleotide sequence ID" value="NZ_CP064786.1"/>
</dbReference>
<reference evidence="3" key="1">
    <citation type="submission" date="2020-11" db="EMBL/GenBank/DDBJ databases">
        <title>Carbohydrate-dependent, anaerobic sulfur respiration: A novel catabolism in halophilic archaea.</title>
        <authorList>
            <person name="Sorokin D.Y."/>
            <person name="Messina E."/>
            <person name="Smedile F."/>
            <person name="La Cono V."/>
            <person name="Hallsworth J.E."/>
            <person name="Yakimov M.M."/>
        </authorList>
    </citation>
    <scope>NUCLEOTIDE SEQUENCE</scope>
    <source>
        <strain evidence="3">AArc-S</strain>
    </source>
</reference>
<evidence type="ECO:0000313" key="3">
    <source>
        <dbReference type="EMBL" id="QSG02544.1"/>
    </source>
</evidence>
<keyword evidence="2" id="KW-0812">Transmembrane</keyword>
<proteinExistence type="predicted"/>
<keyword evidence="2" id="KW-1133">Transmembrane helix</keyword>
<keyword evidence="2" id="KW-0472">Membrane</keyword>
<feature type="transmembrane region" description="Helical" evidence="2">
    <location>
        <begin position="24"/>
        <end position="46"/>
    </location>
</feature>
<feature type="transmembrane region" description="Helical" evidence="2">
    <location>
        <begin position="58"/>
        <end position="75"/>
    </location>
</feature>
<feature type="transmembrane region" description="Helical" evidence="2">
    <location>
        <begin position="121"/>
        <end position="143"/>
    </location>
</feature>
<dbReference type="KEGG" id="hara:AArcS_1329"/>
<keyword evidence="4" id="KW-1185">Reference proteome</keyword>
<name>A0A897MPM6_9EURY</name>
<organism evidence="3 4">
    <name type="scientific">Natranaeroarchaeum sulfidigenes</name>
    <dbReference type="NCBI Taxonomy" id="2784880"/>
    <lineage>
        <taxon>Archaea</taxon>
        <taxon>Methanobacteriati</taxon>
        <taxon>Methanobacteriota</taxon>
        <taxon>Stenosarchaea group</taxon>
        <taxon>Halobacteria</taxon>
        <taxon>Halobacteriales</taxon>
        <taxon>Natronoarchaeaceae</taxon>
        <taxon>Natranaeroarchaeum</taxon>
    </lineage>
</organism>
<sequence>MAEDRAAAPTDEPRTPTAADTSGYGITMTFLGGLLLALAYYGVVAIQGGQPIGEALPQPFYILAIAFLFVIELLNSRHLGSLGFLRAVAFAVIYGGLFVFAVEGGQYIWEDPSVALDGYAGVTVFAVAIVVAALIYVGYLAVVETRRARSEGR</sequence>
<evidence type="ECO:0000313" key="4">
    <source>
        <dbReference type="Proteomes" id="UP000663586"/>
    </source>
</evidence>